<dbReference type="InterPro" id="IPR025314">
    <property type="entry name" value="DUF4219"/>
</dbReference>
<evidence type="ECO:0000313" key="3">
    <source>
        <dbReference type="Proteomes" id="UP000507222"/>
    </source>
</evidence>
<reference evidence="2 3" key="1">
    <citation type="submission" date="2020-05" db="EMBL/GenBank/DDBJ databases">
        <authorList>
            <person name="Campoy J."/>
            <person name="Schneeberger K."/>
            <person name="Spophaly S."/>
        </authorList>
    </citation>
    <scope>NUCLEOTIDE SEQUENCE [LARGE SCALE GENOMIC DNA]</scope>
    <source>
        <strain evidence="2">PruArmRojPasFocal</strain>
    </source>
</reference>
<dbReference type="Pfam" id="PF13961">
    <property type="entry name" value="DUF4219"/>
    <property type="match status" value="1"/>
</dbReference>
<name>A0A6J5TGP1_PRUAR</name>
<evidence type="ECO:0000259" key="1">
    <source>
        <dbReference type="Pfam" id="PF13961"/>
    </source>
</evidence>
<dbReference type="AlphaFoldDB" id="A0A6J5TGP1"/>
<gene>
    <name evidence="2" type="ORF">CURHAP_LOCUS2771</name>
</gene>
<feature type="domain" description="DUF4219" evidence="1">
    <location>
        <begin position="38"/>
        <end position="59"/>
    </location>
</feature>
<organism evidence="2 3">
    <name type="scientific">Prunus armeniaca</name>
    <name type="common">Apricot</name>
    <name type="synonym">Armeniaca vulgaris</name>
    <dbReference type="NCBI Taxonomy" id="36596"/>
    <lineage>
        <taxon>Eukaryota</taxon>
        <taxon>Viridiplantae</taxon>
        <taxon>Streptophyta</taxon>
        <taxon>Embryophyta</taxon>
        <taxon>Tracheophyta</taxon>
        <taxon>Spermatophyta</taxon>
        <taxon>Magnoliopsida</taxon>
        <taxon>eudicotyledons</taxon>
        <taxon>Gunneridae</taxon>
        <taxon>Pentapetalae</taxon>
        <taxon>rosids</taxon>
        <taxon>fabids</taxon>
        <taxon>Rosales</taxon>
        <taxon>Rosaceae</taxon>
        <taxon>Amygdaloideae</taxon>
        <taxon>Amygdaleae</taxon>
        <taxon>Prunus</taxon>
    </lineage>
</organism>
<accession>A0A6J5TGP1</accession>
<protein>
    <recommendedName>
        <fullName evidence="1">DUF4219 domain-containing protein</fullName>
    </recommendedName>
</protein>
<dbReference type="EMBL" id="CAEKDK010000001">
    <property type="protein sequence ID" value="CAB4263100.1"/>
    <property type="molecule type" value="Genomic_DNA"/>
</dbReference>
<proteinExistence type="predicted"/>
<evidence type="ECO:0000313" key="2">
    <source>
        <dbReference type="EMBL" id="CAB4263100.1"/>
    </source>
</evidence>
<sequence>MPINRHAMQQSNIKLDRYCWNSADTMDDLHVVGRITKLNNKNYNTWATCMESYLQGQDL</sequence>
<dbReference type="Proteomes" id="UP000507222">
    <property type="component" value="Unassembled WGS sequence"/>
</dbReference>